<sequence>MPKRKRSNDGQSNMADEHQDTRTGPVTLVIDPEGDLYMKLDGGSLKVSRKALSLSSPVFLAMLGANSKFKETTDKTLDHDGVQLVSFEDDNFETMTVIARIMHLQSDNVPATMTFKQLYQVAVMCDKYDLKRCLGPWTNIWATPYLDCYSRQGYEEWLFMSIVFRYDGLFKEVTRHLIINSGISEQGALVTTTGFDLSEGISSNILDRITKSRAETMFVVMDLYWQEFCKLRASNTARVCKVGGINVAKCDAISLGCLYQQLPELQDPQQPTGACRKTVNSMIEASAGILELTGALIFKFGDHRPCAVGPRLAAEARKLLDAVQGLELSDNFC</sequence>
<dbReference type="AlphaFoldDB" id="A0A8H3J5V4"/>
<protein>
    <recommendedName>
        <fullName evidence="2">BTB domain-containing protein</fullName>
    </recommendedName>
</protein>
<evidence type="ECO:0000313" key="3">
    <source>
        <dbReference type="EMBL" id="CAF9941129.1"/>
    </source>
</evidence>
<comment type="caution">
    <text evidence="3">The sequence shown here is derived from an EMBL/GenBank/DDBJ whole genome shotgun (WGS) entry which is preliminary data.</text>
</comment>
<organism evidence="3 4">
    <name type="scientific">Alectoria fallacina</name>
    <dbReference type="NCBI Taxonomy" id="1903189"/>
    <lineage>
        <taxon>Eukaryota</taxon>
        <taxon>Fungi</taxon>
        <taxon>Dikarya</taxon>
        <taxon>Ascomycota</taxon>
        <taxon>Pezizomycotina</taxon>
        <taxon>Lecanoromycetes</taxon>
        <taxon>OSLEUM clade</taxon>
        <taxon>Lecanoromycetidae</taxon>
        <taxon>Lecanorales</taxon>
        <taxon>Lecanorineae</taxon>
        <taxon>Parmeliaceae</taxon>
        <taxon>Alectoria</taxon>
    </lineage>
</organism>
<evidence type="ECO:0000256" key="1">
    <source>
        <dbReference type="SAM" id="MobiDB-lite"/>
    </source>
</evidence>
<dbReference type="OrthoDB" id="5275938at2759"/>
<evidence type="ECO:0000313" key="4">
    <source>
        <dbReference type="Proteomes" id="UP000664203"/>
    </source>
</evidence>
<dbReference type="InterPro" id="IPR011333">
    <property type="entry name" value="SKP1/BTB/POZ_sf"/>
</dbReference>
<keyword evidence="4" id="KW-1185">Reference proteome</keyword>
<feature type="region of interest" description="Disordered" evidence="1">
    <location>
        <begin position="1"/>
        <end position="25"/>
    </location>
</feature>
<feature type="domain" description="BTB" evidence="2">
    <location>
        <begin position="34"/>
        <end position="111"/>
    </location>
</feature>
<dbReference type="EMBL" id="CAJPDR010000637">
    <property type="protein sequence ID" value="CAF9941129.1"/>
    <property type="molecule type" value="Genomic_DNA"/>
</dbReference>
<reference evidence="3" key="1">
    <citation type="submission" date="2021-03" db="EMBL/GenBank/DDBJ databases">
        <authorList>
            <person name="Tagirdzhanova G."/>
        </authorList>
    </citation>
    <scope>NUCLEOTIDE SEQUENCE</scope>
</reference>
<dbReference type="Proteomes" id="UP000664203">
    <property type="component" value="Unassembled WGS sequence"/>
</dbReference>
<proteinExistence type="predicted"/>
<name>A0A8H3J5V4_9LECA</name>
<accession>A0A8H3J5V4</accession>
<dbReference type="InterPro" id="IPR000210">
    <property type="entry name" value="BTB/POZ_dom"/>
</dbReference>
<dbReference type="Gene3D" id="3.30.710.10">
    <property type="entry name" value="Potassium Channel Kv1.1, Chain A"/>
    <property type="match status" value="1"/>
</dbReference>
<dbReference type="PROSITE" id="PS50097">
    <property type="entry name" value="BTB"/>
    <property type="match status" value="1"/>
</dbReference>
<evidence type="ECO:0000259" key="2">
    <source>
        <dbReference type="PROSITE" id="PS50097"/>
    </source>
</evidence>
<gene>
    <name evidence="3" type="ORF">ALECFALPRED_009002</name>
</gene>